<dbReference type="AlphaFoldDB" id="A0AAV4IIU6"/>
<dbReference type="EMBL" id="BMAT01009554">
    <property type="protein sequence ID" value="GFS08622.1"/>
    <property type="molecule type" value="Genomic_DNA"/>
</dbReference>
<comment type="caution">
    <text evidence="1">The sequence shown here is derived from an EMBL/GenBank/DDBJ whole genome shotgun (WGS) entry which is preliminary data.</text>
</comment>
<proteinExistence type="predicted"/>
<gene>
    <name evidence="1" type="ORF">ElyMa_004761500</name>
</gene>
<sequence length="160" mass="17919">MLDRPPSGEISPDIVTMHIISTHHKKKIVRPSFNVAQLTNVSRYKQFAEDLGDRLMFLGPMTGSTTEKLDQFKPRLGKAKVVLQPAPASTARPLDLCQTKGTDLKTVEDFKILPETSPLMELLGDQRQNLKGKSSCRPTASATLEEAKYMYSLFYEYGDI</sequence>
<protein>
    <submittedName>
        <fullName evidence="1">Uncharacterized protein</fullName>
    </submittedName>
</protein>
<organism evidence="1 2">
    <name type="scientific">Elysia marginata</name>
    <dbReference type="NCBI Taxonomy" id="1093978"/>
    <lineage>
        <taxon>Eukaryota</taxon>
        <taxon>Metazoa</taxon>
        <taxon>Spiralia</taxon>
        <taxon>Lophotrochozoa</taxon>
        <taxon>Mollusca</taxon>
        <taxon>Gastropoda</taxon>
        <taxon>Heterobranchia</taxon>
        <taxon>Euthyneura</taxon>
        <taxon>Panpulmonata</taxon>
        <taxon>Sacoglossa</taxon>
        <taxon>Placobranchoidea</taxon>
        <taxon>Plakobranchidae</taxon>
        <taxon>Elysia</taxon>
    </lineage>
</organism>
<evidence type="ECO:0000313" key="2">
    <source>
        <dbReference type="Proteomes" id="UP000762676"/>
    </source>
</evidence>
<name>A0AAV4IIU6_9GAST</name>
<accession>A0AAV4IIU6</accession>
<evidence type="ECO:0000313" key="1">
    <source>
        <dbReference type="EMBL" id="GFS08622.1"/>
    </source>
</evidence>
<reference evidence="1 2" key="1">
    <citation type="journal article" date="2021" name="Elife">
        <title>Chloroplast acquisition without the gene transfer in kleptoplastic sea slugs, Plakobranchus ocellatus.</title>
        <authorList>
            <person name="Maeda T."/>
            <person name="Takahashi S."/>
            <person name="Yoshida T."/>
            <person name="Shimamura S."/>
            <person name="Takaki Y."/>
            <person name="Nagai Y."/>
            <person name="Toyoda A."/>
            <person name="Suzuki Y."/>
            <person name="Arimoto A."/>
            <person name="Ishii H."/>
            <person name="Satoh N."/>
            <person name="Nishiyama T."/>
            <person name="Hasebe M."/>
            <person name="Maruyama T."/>
            <person name="Minagawa J."/>
            <person name="Obokata J."/>
            <person name="Shigenobu S."/>
        </authorList>
    </citation>
    <scope>NUCLEOTIDE SEQUENCE [LARGE SCALE GENOMIC DNA]</scope>
</reference>
<keyword evidence="2" id="KW-1185">Reference proteome</keyword>
<dbReference type="Proteomes" id="UP000762676">
    <property type="component" value="Unassembled WGS sequence"/>
</dbReference>